<evidence type="ECO:0000313" key="3">
    <source>
        <dbReference type="Proteomes" id="UP000011560"/>
    </source>
</evidence>
<evidence type="ECO:0000313" key="2">
    <source>
        <dbReference type="EMBL" id="ELZ08499.1"/>
    </source>
</evidence>
<sequence>MTKPNEIEGENSHGPMRELREYTLGRLDVDHHDVARVAGLIEDPDIRELVLFASQVYDNTAHPDLPNEFWDTNWARRILQTQGTETAARAIRDGDKSTAAFLTGIPSYSRDISGVDGEDALEDWLCHDEACKLVYVAGHMGMGKTSWAVRCMQAVDRHYRRARTIAEETDGLEPNDIPEPEFATNFSIQPTGDVNWRMINNHPDLVDWCDRGSSDEVRWYWFDEASSELTAQDGALAQKVVRKMGSLVKKARKNGVNLGFIGHDRGDVHLLIRSMADFVAKDSQKRATVYGGIKDREPVDPKLSLRGIPDATWGYDTEDMAEWSWGDEEADVPAGYVPKEDLTALKYRIIARVYYTTDLSYQKVADRVGCSKGTVSNAVDRWDRESLGLDPENQGSPDSGVVKPAGTADD</sequence>
<organism evidence="2 3">
    <name type="scientific">Halovivax asiaticus JCM 14624</name>
    <dbReference type="NCBI Taxonomy" id="1227490"/>
    <lineage>
        <taxon>Archaea</taxon>
        <taxon>Methanobacteriati</taxon>
        <taxon>Methanobacteriota</taxon>
        <taxon>Stenosarchaea group</taxon>
        <taxon>Halobacteria</taxon>
        <taxon>Halobacteriales</taxon>
        <taxon>Natrialbaceae</taxon>
        <taxon>Halovivax</taxon>
    </lineage>
</organism>
<keyword evidence="3" id="KW-1185">Reference proteome</keyword>
<evidence type="ECO:0000256" key="1">
    <source>
        <dbReference type="SAM" id="MobiDB-lite"/>
    </source>
</evidence>
<name>M0BFV4_9EURY</name>
<accession>M0BFV4</accession>
<reference evidence="2 3" key="1">
    <citation type="journal article" date="2014" name="PLoS Genet.">
        <title>Phylogenetically driven sequencing of extremely halophilic archaea reveals strategies for static and dynamic osmo-response.</title>
        <authorList>
            <person name="Becker E.A."/>
            <person name="Seitzer P.M."/>
            <person name="Tritt A."/>
            <person name="Larsen D."/>
            <person name="Krusor M."/>
            <person name="Yao A.I."/>
            <person name="Wu D."/>
            <person name="Madern D."/>
            <person name="Eisen J.A."/>
            <person name="Darling A.E."/>
            <person name="Facciotti M.T."/>
        </authorList>
    </citation>
    <scope>NUCLEOTIDE SEQUENCE [LARGE SCALE GENOMIC DNA]</scope>
    <source>
        <strain evidence="2 3">JCM 14624</strain>
    </source>
</reference>
<gene>
    <name evidence="2" type="ORF">C479_14208</name>
</gene>
<dbReference type="EMBL" id="AOIQ01000021">
    <property type="protein sequence ID" value="ELZ08499.1"/>
    <property type="molecule type" value="Genomic_DNA"/>
</dbReference>
<protein>
    <submittedName>
        <fullName evidence="2">Uncharacterized protein</fullName>
    </submittedName>
</protein>
<dbReference type="InterPro" id="IPR027417">
    <property type="entry name" value="P-loop_NTPase"/>
</dbReference>
<dbReference type="Gene3D" id="3.40.50.300">
    <property type="entry name" value="P-loop containing nucleotide triphosphate hydrolases"/>
    <property type="match status" value="1"/>
</dbReference>
<feature type="region of interest" description="Disordered" evidence="1">
    <location>
        <begin position="381"/>
        <end position="410"/>
    </location>
</feature>
<dbReference type="AlphaFoldDB" id="M0BFV4"/>
<proteinExistence type="predicted"/>
<comment type="caution">
    <text evidence="2">The sequence shown here is derived from an EMBL/GenBank/DDBJ whole genome shotgun (WGS) entry which is preliminary data.</text>
</comment>
<dbReference type="Proteomes" id="UP000011560">
    <property type="component" value="Unassembled WGS sequence"/>
</dbReference>
<dbReference type="STRING" id="1227490.C479_14208"/>